<reference evidence="8 9" key="1">
    <citation type="submission" date="2019-02" db="EMBL/GenBank/DDBJ databases">
        <title>Shewanella sp. D4-2 isolated from Dokdo Island.</title>
        <authorList>
            <person name="Baek K."/>
        </authorList>
    </citation>
    <scope>NUCLEOTIDE SEQUENCE [LARGE SCALE GENOMIC DNA]</scope>
    <source>
        <strain evidence="8 9">D4-2</strain>
    </source>
</reference>
<keyword evidence="3" id="KW-0274">FAD</keyword>
<evidence type="ECO:0000256" key="2">
    <source>
        <dbReference type="ARBA" id="ARBA00022729"/>
    </source>
</evidence>
<dbReference type="PANTHER" id="PTHR46091">
    <property type="entry name" value="BLR7054 PROTEIN"/>
    <property type="match status" value="1"/>
</dbReference>
<evidence type="ECO:0000256" key="3">
    <source>
        <dbReference type="ARBA" id="ARBA00022827"/>
    </source>
</evidence>
<dbReference type="SUPFAM" id="SSF51905">
    <property type="entry name" value="FAD/NAD(P)-binding domain"/>
    <property type="match status" value="1"/>
</dbReference>
<organism evidence="8 9">
    <name type="scientific">Shewanella maritima</name>
    <dbReference type="NCBI Taxonomy" id="2520507"/>
    <lineage>
        <taxon>Bacteria</taxon>
        <taxon>Pseudomonadati</taxon>
        <taxon>Pseudomonadota</taxon>
        <taxon>Gammaproteobacteria</taxon>
        <taxon>Alteromonadales</taxon>
        <taxon>Shewanellaceae</taxon>
        <taxon>Shewanella</taxon>
    </lineage>
</organism>
<dbReference type="InterPro" id="IPR002937">
    <property type="entry name" value="Amino_oxidase"/>
</dbReference>
<keyword evidence="1" id="KW-0285">Flavoprotein</keyword>
<dbReference type="PANTHER" id="PTHR46091:SF3">
    <property type="entry name" value="AMINE OXIDASE DOMAIN-CONTAINING PROTEIN"/>
    <property type="match status" value="1"/>
</dbReference>
<dbReference type="OrthoDB" id="9774675at2"/>
<dbReference type="Proteomes" id="UP000291106">
    <property type="component" value="Chromosome"/>
</dbReference>
<dbReference type="Pfam" id="PF01593">
    <property type="entry name" value="Amino_oxidase"/>
    <property type="match status" value="1"/>
</dbReference>
<sequence length="534" mass="58483">MTDFDAIVIGAGNGGLTAAATLQRGGARTLLLERHNIPGGCATSFVRGNFEFEVALHQLSGMGTEKQPFIMRQVFAELGIMDKLDVVVERDLYRYVMPAKDGSEHAIDITLPASWKGLEKTLVEHFPDEAPAISKFLALCEGLSMECFMVLPKAKRITDEQEFTATCPLFTQYGLQSAKDVLDGFFKSRELKALVAAYWCYLGMPPKDFAFKDLAIMFYSYAAFKPCHVKGGSQAISSALLESFLAAGGEVKFNCGAEKILTKNSQVKAVVTESGETFSCHQIISNISPQHTFNELLDIPTPKQAAQDMKSRRLGTSAFVLYIGLDCAPQDIGVTAASSFIVDDLEEDIAHDLMSTIAPPKHTMLTCYNYDDPSFAPEGKSAISLVCLQYGEPWQNIAAEDYAAAKYQFAEHLLDHAERVFPNIRAHIEEIEAATPLTMMRYLNTPGGAIYGFQQNTQDANIFRRRIDQVKGLHMAGSWMGMGGFQPTYMAGHTTAKGVLKAFAAATQQASQQPQQAQSSATQQVDAQKETAHV</sequence>
<keyword evidence="4" id="KW-0521">NADP</keyword>
<dbReference type="AlphaFoldDB" id="A0A411PN65"/>
<evidence type="ECO:0000256" key="4">
    <source>
        <dbReference type="ARBA" id="ARBA00022857"/>
    </source>
</evidence>
<dbReference type="KEGG" id="smai:EXU30_18480"/>
<dbReference type="InterPro" id="IPR036188">
    <property type="entry name" value="FAD/NAD-bd_sf"/>
</dbReference>
<proteinExistence type="predicted"/>
<protein>
    <submittedName>
        <fullName evidence="8">NAD(P)/FAD-dependent oxidoreductase</fullName>
    </submittedName>
</protein>
<dbReference type="InterPro" id="IPR052206">
    <property type="entry name" value="Retinol_saturase"/>
</dbReference>
<evidence type="ECO:0000259" key="7">
    <source>
        <dbReference type="Pfam" id="PF01593"/>
    </source>
</evidence>
<feature type="compositionally biased region" description="Low complexity" evidence="6">
    <location>
        <begin position="511"/>
        <end position="526"/>
    </location>
</feature>
<keyword evidence="5" id="KW-0520">NAD</keyword>
<feature type="domain" description="Amine oxidase" evidence="7">
    <location>
        <begin position="15"/>
        <end position="500"/>
    </location>
</feature>
<name>A0A411PN65_9GAMM</name>
<evidence type="ECO:0000313" key="8">
    <source>
        <dbReference type="EMBL" id="QBF84974.1"/>
    </source>
</evidence>
<feature type="region of interest" description="Disordered" evidence="6">
    <location>
        <begin position="511"/>
        <end position="534"/>
    </location>
</feature>
<accession>A0A411PN65</accession>
<evidence type="ECO:0000313" key="9">
    <source>
        <dbReference type="Proteomes" id="UP000291106"/>
    </source>
</evidence>
<dbReference type="Gene3D" id="3.50.50.60">
    <property type="entry name" value="FAD/NAD(P)-binding domain"/>
    <property type="match status" value="2"/>
</dbReference>
<evidence type="ECO:0000256" key="6">
    <source>
        <dbReference type="SAM" id="MobiDB-lite"/>
    </source>
</evidence>
<evidence type="ECO:0000256" key="5">
    <source>
        <dbReference type="ARBA" id="ARBA00023027"/>
    </source>
</evidence>
<gene>
    <name evidence="8" type="ORF">EXU30_18480</name>
</gene>
<keyword evidence="2" id="KW-0732">Signal</keyword>
<evidence type="ECO:0000256" key="1">
    <source>
        <dbReference type="ARBA" id="ARBA00022630"/>
    </source>
</evidence>
<dbReference type="GO" id="GO:0016491">
    <property type="term" value="F:oxidoreductase activity"/>
    <property type="evidence" value="ECO:0007669"/>
    <property type="project" value="InterPro"/>
</dbReference>
<dbReference type="EMBL" id="CP036200">
    <property type="protein sequence ID" value="QBF84974.1"/>
    <property type="molecule type" value="Genomic_DNA"/>
</dbReference>
<keyword evidence="9" id="KW-1185">Reference proteome</keyword>